<feature type="region of interest" description="Disordered" evidence="1">
    <location>
        <begin position="1"/>
        <end position="28"/>
    </location>
</feature>
<evidence type="ECO:0000313" key="2">
    <source>
        <dbReference type="EMBL" id="CAG8833878.1"/>
    </source>
</evidence>
<feature type="compositionally biased region" description="Polar residues" evidence="1">
    <location>
        <begin position="1"/>
        <end position="24"/>
    </location>
</feature>
<sequence>NKNETTSNSSQDDENAIQSSTSSLNKEEFIDATLSEYASTIKNINVDKYNKDNRDESNGINL</sequence>
<gene>
    <name evidence="2" type="ORF">GMARGA_LOCUS31770</name>
</gene>
<evidence type="ECO:0000313" key="3">
    <source>
        <dbReference type="Proteomes" id="UP000789901"/>
    </source>
</evidence>
<dbReference type="EMBL" id="CAJVQB010048221">
    <property type="protein sequence ID" value="CAG8833878.1"/>
    <property type="molecule type" value="Genomic_DNA"/>
</dbReference>
<organism evidence="2 3">
    <name type="scientific">Gigaspora margarita</name>
    <dbReference type="NCBI Taxonomy" id="4874"/>
    <lineage>
        <taxon>Eukaryota</taxon>
        <taxon>Fungi</taxon>
        <taxon>Fungi incertae sedis</taxon>
        <taxon>Mucoromycota</taxon>
        <taxon>Glomeromycotina</taxon>
        <taxon>Glomeromycetes</taxon>
        <taxon>Diversisporales</taxon>
        <taxon>Gigasporaceae</taxon>
        <taxon>Gigaspora</taxon>
    </lineage>
</organism>
<feature type="non-terminal residue" evidence="2">
    <location>
        <position position="1"/>
    </location>
</feature>
<proteinExistence type="predicted"/>
<comment type="caution">
    <text evidence="2">The sequence shown here is derived from an EMBL/GenBank/DDBJ whole genome shotgun (WGS) entry which is preliminary data.</text>
</comment>
<protein>
    <submittedName>
        <fullName evidence="2">41019_t:CDS:1</fullName>
    </submittedName>
</protein>
<name>A0ABN7WKR7_GIGMA</name>
<dbReference type="Proteomes" id="UP000789901">
    <property type="component" value="Unassembled WGS sequence"/>
</dbReference>
<evidence type="ECO:0000256" key="1">
    <source>
        <dbReference type="SAM" id="MobiDB-lite"/>
    </source>
</evidence>
<feature type="non-terminal residue" evidence="2">
    <location>
        <position position="62"/>
    </location>
</feature>
<keyword evidence="3" id="KW-1185">Reference proteome</keyword>
<reference evidence="2 3" key="1">
    <citation type="submission" date="2021-06" db="EMBL/GenBank/DDBJ databases">
        <authorList>
            <person name="Kallberg Y."/>
            <person name="Tangrot J."/>
            <person name="Rosling A."/>
        </authorList>
    </citation>
    <scope>NUCLEOTIDE SEQUENCE [LARGE SCALE GENOMIC DNA]</scope>
    <source>
        <strain evidence="2 3">120-4 pot B 10/14</strain>
    </source>
</reference>
<accession>A0ABN7WKR7</accession>